<keyword evidence="6" id="KW-0732">Signal</keyword>
<dbReference type="GO" id="GO:0046930">
    <property type="term" value="C:pore complex"/>
    <property type="evidence" value="ECO:0007669"/>
    <property type="project" value="InterPro"/>
</dbReference>
<dbReference type="PANTHER" id="PTHR40388">
    <property type="entry name" value="BRYOPORIN"/>
    <property type="match status" value="1"/>
</dbReference>
<feature type="chain" id="PRO_5018054578" evidence="6">
    <location>
        <begin position="28"/>
        <end position="187"/>
    </location>
</feature>
<feature type="signal peptide" evidence="6">
    <location>
        <begin position="1"/>
        <end position="27"/>
    </location>
</feature>
<protein>
    <submittedName>
        <fullName evidence="7">Uncharacterized protein</fullName>
    </submittedName>
</protein>
<keyword evidence="4" id="KW-0472">Membrane</keyword>
<reference evidence="7" key="2">
    <citation type="submission" date="2025-09" db="UniProtKB">
        <authorList>
            <consortium name="Ensembl"/>
        </authorList>
    </citation>
    <scope>IDENTIFICATION</scope>
</reference>
<dbReference type="InterPro" id="IPR050677">
    <property type="entry name" value="Actinoporin_PFT"/>
</dbReference>
<dbReference type="Pfam" id="PF06369">
    <property type="entry name" value="Anemone_cytotox"/>
    <property type="match status" value="1"/>
</dbReference>
<organism evidence="7 8">
    <name type="scientific">Maylandia zebra</name>
    <name type="common">zebra mbuna</name>
    <dbReference type="NCBI Taxonomy" id="106582"/>
    <lineage>
        <taxon>Eukaryota</taxon>
        <taxon>Metazoa</taxon>
        <taxon>Chordata</taxon>
        <taxon>Craniata</taxon>
        <taxon>Vertebrata</taxon>
        <taxon>Euteleostomi</taxon>
        <taxon>Actinopterygii</taxon>
        <taxon>Neopterygii</taxon>
        <taxon>Teleostei</taxon>
        <taxon>Neoteleostei</taxon>
        <taxon>Acanthomorphata</taxon>
        <taxon>Ovalentaria</taxon>
        <taxon>Cichlomorphae</taxon>
        <taxon>Cichliformes</taxon>
        <taxon>Cichlidae</taxon>
        <taxon>African cichlids</taxon>
        <taxon>Pseudocrenilabrinae</taxon>
        <taxon>Haplochromini</taxon>
        <taxon>Maylandia</taxon>
        <taxon>Maylandia zebra complex</taxon>
    </lineage>
</organism>
<dbReference type="GO" id="GO:0042151">
    <property type="term" value="C:nematocyst"/>
    <property type="evidence" value="ECO:0007669"/>
    <property type="project" value="UniProtKB-SubCell"/>
</dbReference>
<evidence type="ECO:0000256" key="2">
    <source>
        <dbReference type="ARBA" id="ARBA00004532"/>
    </source>
</evidence>
<dbReference type="STRING" id="106582.ENSMZEP00005032535"/>
<dbReference type="Gene3D" id="2.60.270.20">
    <property type="entry name" value="Cytolysin/lectin"/>
    <property type="match status" value="1"/>
</dbReference>
<evidence type="ECO:0000256" key="6">
    <source>
        <dbReference type="SAM" id="SignalP"/>
    </source>
</evidence>
<comment type="subcellular location">
    <subcellularLocation>
        <location evidence="2">Nematocyst</location>
    </subcellularLocation>
    <subcellularLocation>
        <location evidence="1">Target cell membrane</location>
    </subcellularLocation>
</comment>
<dbReference type="AlphaFoldDB" id="A0A3P9DCX2"/>
<evidence type="ECO:0000256" key="5">
    <source>
        <dbReference type="ARBA" id="ARBA00023331"/>
    </source>
</evidence>
<dbReference type="GO" id="GO:0051715">
    <property type="term" value="P:cytolysis in another organism"/>
    <property type="evidence" value="ECO:0007669"/>
    <property type="project" value="InterPro"/>
</dbReference>
<evidence type="ECO:0000256" key="1">
    <source>
        <dbReference type="ARBA" id="ARBA00004175"/>
    </source>
</evidence>
<name>A0A3P9DCX2_9CICH</name>
<dbReference type="GO" id="GO:0015267">
    <property type="term" value="F:channel activity"/>
    <property type="evidence" value="ECO:0007669"/>
    <property type="project" value="InterPro"/>
</dbReference>
<dbReference type="GeneTree" id="ENSGT00940000165500"/>
<accession>A0A3P9DCX2</accession>
<keyword evidence="8" id="KW-1185">Reference proteome</keyword>
<keyword evidence="5" id="KW-0166">Nematocyst</keyword>
<dbReference type="SUPFAM" id="SSF63724">
    <property type="entry name" value="Cytolysin/lectin"/>
    <property type="match status" value="1"/>
</dbReference>
<keyword evidence="3" id="KW-1052">Target cell membrane</keyword>
<dbReference type="PANTHER" id="PTHR40388:SF2">
    <property type="entry name" value="ACTINOPORIN-LIKE PROTEIN"/>
    <property type="match status" value="1"/>
</dbReference>
<dbReference type="GO" id="GO:0044218">
    <property type="term" value="C:other organism cell membrane"/>
    <property type="evidence" value="ECO:0007669"/>
    <property type="project" value="UniProtKB-KW"/>
</dbReference>
<proteinExistence type="predicted"/>
<dbReference type="InterPro" id="IPR015926">
    <property type="entry name" value="Cytolysin/lectin"/>
</dbReference>
<dbReference type="GO" id="GO:0046931">
    <property type="term" value="P:pore complex assembly"/>
    <property type="evidence" value="ECO:0007669"/>
    <property type="project" value="InterPro"/>
</dbReference>
<dbReference type="GO" id="GO:0006812">
    <property type="term" value="P:monoatomic cation transport"/>
    <property type="evidence" value="ECO:0007669"/>
    <property type="project" value="InterPro"/>
</dbReference>
<dbReference type="Ensembl" id="ENSMZET00005033589.1">
    <property type="protein sequence ID" value="ENSMZEP00005032535.1"/>
    <property type="gene ID" value="ENSMZEG00005024237.1"/>
</dbReference>
<dbReference type="InterPro" id="IPR009104">
    <property type="entry name" value="Anemon_actinoporin-like"/>
</dbReference>
<evidence type="ECO:0000313" key="7">
    <source>
        <dbReference type="Ensembl" id="ENSMZEP00005032535.1"/>
    </source>
</evidence>
<evidence type="ECO:0000313" key="8">
    <source>
        <dbReference type="Proteomes" id="UP000265160"/>
    </source>
</evidence>
<evidence type="ECO:0000256" key="4">
    <source>
        <dbReference type="ARBA" id="ARBA00023298"/>
    </source>
</evidence>
<dbReference type="Proteomes" id="UP000265160">
    <property type="component" value="Unplaced"/>
</dbReference>
<reference evidence="7" key="1">
    <citation type="submission" date="2025-08" db="UniProtKB">
        <authorList>
            <consortium name="Ensembl"/>
        </authorList>
    </citation>
    <scope>IDENTIFICATION</scope>
</reference>
<keyword evidence="4" id="KW-1053">Target membrane</keyword>
<sequence length="187" mass="21186">MYKHRRSHRQKHLLLSLFVFQFTDTMGARQSAVHITNKTEGYTLCNPSLHLLSGCCQIPLPTKLECFESGNTLFSKTGGTTCGSVGVFTYHLYDQSKNRADKKIAVMFSVPFDYARYSNWFAVGVFDKEIKCDGDLFHKMYYSKERGFVRGKADGHDLKHTADDVVITLGMTNSSVATLKIDVHNRE</sequence>
<evidence type="ECO:0000256" key="3">
    <source>
        <dbReference type="ARBA" id="ARBA00022537"/>
    </source>
</evidence>